<reference evidence="6" key="1">
    <citation type="submission" date="2025-08" db="UniProtKB">
        <authorList>
            <consortium name="RefSeq"/>
        </authorList>
    </citation>
    <scope>IDENTIFICATION</scope>
</reference>
<name>A0A8M1KM53_CLUHA</name>
<proteinExistence type="predicted"/>
<dbReference type="AlphaFoldDB" id="A0A8M1KM53"/>
<sequence length="427" mass="47444">MSRYHKAAIDGYLELLKEATTQDLNTPDEDGMTPTLWAAYHGNLEALQLICSRRGDPDRSDIWGNTPLHHAASNGHLRIVSFLVSFGANIFAMDNDLHTPLDVAASRDNMECVRFLDSAASQQTGKNAKKVEALKKRATKEAQERVKRCEKVKKKHQNKMDKRYRDSIVPETSAASFSNTGTINSVNDQFSKLIAADKSGSLSSRVKGTLQRKFGKKDTVSGMVERQGDSNVIFIKQNGSTEKPEFVGMFNEEDEDDADGSGIGDPDENEVDDEVHESIFQRPGLGKMVFRKNFSMEMGVEPEDLPSGDMGEDMASLIHREVLEAEEDDSGGFAGEGSVPWNQEEIGLDDLEEETTPLDAFLYSISLMDFAPVFAREKLDLDALMLCSDEDLRGIRLQLGPRKKILEAAARHKKVLEHPGILKDTFL</sequence>
<evidence type="ECO:0000256" key="1">
    <source>
        <dbReference type="ARBA" id="ARBA00022737"/>
    </source>
</evidence>
<organism evidence="5 6">
    <name type="scientific">Clupea harengus</name>
    <name type="common">Atlantic herring</name>
    <dbReference type="NCBI Taxonomy" id="7950"/>
    <lineage>
        <taxon>Eukaryota</taxon>
        <taxon>Metazoa</taxon>
        <taxon>Chordata</taxon>
        <taxon>Craniata</taxon>
        <taxon>Vertebrata</taxon>
        <taxon>Euteleostomi</taxon>
        <taxon>Actinopterygii</taxon>
        <taxon>Neopterygii</taxon>
        <taxon>Teleostei</taxon>
        <taxon>Clupei</taxon>
        <taxon>Clupeiformes</taxon>
        <taxon>Clupeoidei</taxon>
        <taxon>Clupeidae</taxon>
        <taxon>Clupea</taxon>
    </lineage>
</organism>
<keyword evidence="5" id="KW-1185">Reference proteome</keyword>
<accession>A0A8M1KM53</accession>
<dbReference type="Proteomes" id="UP000515152">
    <property type="component" value="Unplaced"/>
</dbReference>
<dbReference type="KEGG" id="char:122132110"/>
<dbReference type="PANTHER" id="PTHR24201:SF15">
    <property type="entry name" value="ANKYRIN REPEAT DOMAIN-CONTAINING PROTEIN 66"/>
    <property type="match status" value="1"/>
</dbReference>
<dbReference type="InterPro" id="IPR002110">
    <property type="entry name" value="Ankyrin_rpt"/>
</dbReference>
<feature type="domain" description="SAM" evidence="4">
    <location>
        <begin position="358"/>
        <end position="410"/>
    </location>
</feature>
<dbReference type="InterPro" id="IPR001660">
    <property type="entry name" value="SAM"/>
</dbReference>
<protein>
    <submittedName>
        <fullName evidence="6">Ankyrin repeat and SAM domain-containing protein 4B</fullName>
    </submittedName>
</protein>
<dbReference type="PROSITE" id="PS50088">
    <property type="entry name" value="ANK_REPEAT"/>
    <property type="match status" value="1"/>
</dbReference>
<dbReference type="Pfam" id="PF12796">
    <property type="entry name" value="Ank_2"/>
    <property type="match status" value="1"/>
</dbReference>
<dbReference type="GeneID" id="122132110"/>
<dbReference type="PROSITE" id="PS50297">
    <property type="entry name" value="ANK_REP_REGION"/>
    <property type="match status" value="1"/>
</dbReference>
<feature type="repeat" description="ANK" evidence="3">
    <location>
        <begin position="63"/>
        <end position="95"/>
    </location>
</feature>
<gene>
    <name evidence="6" type="primary">anks4b</name>
</gene>
<dbReference type="PANTHER" id="PTHR24201">
    <property type="entry name" value="ANK_REP_REGION DOMAIN-CONTAINING PROTEIN"/>
    <property type="match status" value="1"/>
</dbReference>
<dbReference type="CTD" id="257629"/>
<evidence type="ECO:0000313" key="5">
    <source>
        <dbReference type="Proteomes" id="UP000515152"/>
    </source>
</evidence>
<dbReference type="FunFam" id="1.25.40.20:FF:000074">
    <property type="entry name" value="Usher syndrome type-1G protein isoform X1"/>
    <property type="match status" value="1"/>
</dbReference>
<keyword evidence="1" id="KW-0677">Repeat</keyword>
<evidence type="ECO:0000259" key="4">
    <source>
        <dbReference type="Pfam" id="PF00536"/>
    </source>
</evidence>
<evidence type="ECO:0000256" key="2">
    <source>
        <dbReference type="ARBA" id="ARBA00023043"/>
    </source>
</evidence>
<dbReference type="Pfam" id="PF00536">
    <property type="entry name" value="SAM_1"/>
    <property type="match status" value="1"/>
</dbReference>
<dbReference type="InterPro" id="IPR050776">
    <property type="entry name" value="Ank_Repeat/CDKN_Inhibitor"/>
</dbReference>
<dbReference type="RefSeq" id="XP_042562829.1">
    <property type="nucleotide sequence ID" value="XM_042706895.1"/>
</dbReference>
<dbReference type="OrthoDB" id="76949at2759"/>
<evidence type="ECO:0000313" key="6">
    <source>
        <dbReference type="RefSeq" id="XP_042562829.1"/>
    </source>
</evidence>
<keyword evidence="2 3" id="KW-0040">ANK repeat</keyword>
<dbReference type="SMART" id="SM00248">
    <property type="entry name" value="ANK"/>
    <property type="match status" value="3"/>
</dbReference>
<evidence type="ECO:0000256" key="3">
    <source>
        <dbReference type="PROSITE-ProRule" id="PRU00023"/>
    </source>
</evidence>